<name>A0A2A4Z9S3_9PROT</name>
<evidence type="ECO:0008006" key="2">
    <source>
        <dbReference type="Google" id="ProtNLM"/>
    </source>
</evidence>
<protein>
    <recommendedName>
        <fullName evidence="2">GAF domain-containing protein</fullName>
    </recommendedName>
</protein>
<organism evidence="1">
    <name type="scientific">OCS116 cluster bacterium</name>
    <dbReference type="NCBI Taxonomy" id="2030921"/>
    <lineage>
        <taxon>Bacteria</taxon>
        <taxon>Pseudomonadati</taxon>
        <taxon>Pseudomonadota</taxon>
        <taxon>Alphaproteobacteria</taxon>
        <taxon>OCS116 cluster</taxon>
    </lineage>
</organism>
<reference key="1">
    <citation type="submission" date="2017-08" db="EMBL/GenBank/DDBJ databases">
        <title>A dynamic microbial community with high functional redundancy inhabits the cold, oxic subseafloor aquifer.</title>
        <authorList>
            <person name="Tully B.J."/>
            <person name="Wheat C.G."/>
            <person name="Glazer B.T."/>
            <person name="Huber J.A."/>
        </authorList>
    </citation>
    <scope>NUCLEOTIDE SEQUENCE [LARGE SCALE GENOMIC DNA]</scope>
</reference>
<dbReference type="EMBL" id="NVUS01000001">
    <property type="protein sequence ID" value="PCJ03864.1"/>
    <property type="molecule type" value="Genomic_DNA"/>
</dbReference>
<evidence type="ECO:0000313" key="1">
    <source>
        <dbReference type="EMBL" id="PCJ03864.1"/>
    </source>
</evidence>
<gene>
    <name evidence="1" type="ORF">COB13_01130</name>
</gene>
<sequence length="171" mass="19083">MMSDHNKIAAKIDKILAAKPLKIADLQPVFTKVSQKLNQLIGHKLLTFTVIHPNGDCVIRLFSNLQGDYALEDTKPMVKDEWSEQVIENSIPFYVSTAQQMQPILPDYQKLADMGLGSMMNIPICENGKTIGTANLLDADGAYQNIDFKSLIECCQLVAPIFAAYRKYNCT</sequence>
<dbReference type="InterPro" id="IPR029016">
    <property type="entry name" value="GAF-like_dom_sf"/>
</dbReference>
<comment type="caution">
    <text evidence="1">The sequence shown here is derived from an EMBL/GenBank/DDBJ whole genome shotgun (WGS) entry which is preliminary data.</text>
</comment>
<dbReference type="AlphaFoldDB" id="A0A2A4Z9S3"/>
<dbReference type="Gene3D" id="3.30.450.40">
    <property type="match status" value="1"/>
</dbReference>
<proteinExistence type="predicted"/>
<accession>A0A2A4Z9S3</accession>
<dbReference type="SUPFAM" id="SSF55781">
    <property type="entry name" value="GAF domain-like"/>
    <property type="match status" value="1"/>
</dbReference>
<reference evidence="1" key="2">
    <citation type="journal article" date="2018" name="ISME J.">
        <title>A dynamic microbial community with high functional redundancy inhabits the cold, oxic subseafloor aquifer.</title>
        <authorList>
            <person name="Tully B.J."/>
            <person name="Wheat C.G."/>
            <person name="Glazer B.T."/>
            <person name="Huber J.A."/>
        </authorList>
    </citation>
    <scope>NUCLEOTIDE SEQUENCE</scope>
    <source>
        <strain evidence="1">NORP83</strain>
    </source>
</reference>